<feature type="transmembrane region" description="Helical" evidence="16">
    <location>
        <begin position="39"/>
        <end position="61"/>
    </location>
</feature>
<evidence type="ECO:0000256" key="6">
    <source>
        <dbReference type="ARBA" id="ARBA00022692"/>
    </source>
</evidence>
<reference evidence="18" key="1">
    <citation type="submission" date="2014-05" db="EMBL/GenBank/DDBJ databases">
        <authorList>
            <person name="Chronopoulou M."/>
        </authorList>
    </citation>
    <scope>NUCLEOTIDE SEQUENCE</scope>
    <source>
        <tissue evidence="18">Whole organism</tissue>
    </source>
</reference>
<feature type="transmembrane region" description="Helical" evidence="16">
    <location>
        <begin position="101"/>
        <end position="122"/>
    </location>
</feature>
<dbReference type="InterPro" id="IPR013122">
    <property type="entry name" value="PKD1_2_channel"/>
</dbReference>
<keyword evidence="12" id="KW-0325">Glycoprotein</keyword>
<keyword evidence="15" id="KW-0106">Calcium</keyword>
<keyword evidence="9 15" id="KW-0406">Ion transport</keyword>
<keyword evidence="7 16" id="KW-1133">Transmembrane helix</keyword>
<dbReference type="GO" id="GO:0005262">
    <property type="term" value="F:calcium channel activity"/>
    <property type="evidence" value="ECO:0007669"/>
    <property type="project" value="UniProtKB-KW"/>
</dbReference>
<evidence type="ECO:0000256" key="3">
    <source>
        <dbReference type="ARBA" id="ARBA00007200"/>
    </source>
</evidence>
<dbReference type="GO" id="GO:0005929">
    <property type="term" value="C:cilium"/>
    <property type="evidence" value="ECO:0007669"/>
    <property type="project" value="UniProtKB-SubCell"/>
</dbReference>
<feature type="non-terminal residue" evidence="18">
    <location>
        <position position="1"/>
    </location>
</feature>
<keyword evidence="14 15" id="KW-0407">Ion channel</keyword>
<keyword evidence="15" id="KW-0107">Calcium channel</keyword>
<feature type="binding site" evidence="15">
    <location>
        <position position="209"/>
    </location>
    <ligand>
        <name>Ca(2+)</name>
        <dbReference type="ChEBI" id="CHEBI:29108"/>
        <label>2</label>
    </ligand>
</feature>
<evidence type="ECO:0000256" key="1">
    <source>
        <dbReference type="ARBA" id="ARBA00004138"/>
    </source>
</evidence>
<dbReference type="PANTHER" id="PTHR10877:SF183">
    <property type="entry name" value="AT14535P-RELATED"/>
    <property type="match status" value="1"/>
</dbReference>
<evidence type="ECO:0000313" key="18">
    <source>
        <dbReference type="EMBL" id="CDW46743.1"/>
    </source>
</evidence>
<keyword evidence="15" id="KW-0479">Metal-binding</keyword>
<name>A0A0K2V875_LEPSM</name>
<dbReference type="FunFam" id="1.10.287.70:FF:000055">
    <property type="entry name" value="Polycystic kidney disease 2-like 1"/>
    <property type="match status" value="1"/>
</dbReference>
<evidence type="ECO:0000256" key="13">
    <source>
        <dbReference type="ARBA" id="ARBA00023273"/>
    </source>
</evidence>
<comment type="subcellular location">
    <subcellularLocation>
        <location evidence="2">Cell membrane</location>
        <topology evidence="2">Multi-pass membrane protein</topology>
    </subcellularLocation>
    <subcellularLocation>
        <location evidence="1">Cell projection</location>
        <location evidence="1">Cilium</location>
    </subcellularLocation>
</comment>
<keyword evidence="8" id="KW-0175">Coiled coil</keyword>
<accession>A0A0K2V875</accession>
<keyword evidence="6 16" id="KW-0812">Transmembrane</keyword>
<evidence type="ECO:0000256" key="2">
    <source>
        <dbReference type="ARBA" id="ARBA00004651"/>
    </source>
</evidence>
<evidence type="ECO:0000256" key="14">
    <source>
        <dbReference type="ARBA" id="ARBA00023303"/>
    </source>
</evidence>
<keyword evidence="13" id="KW-0966">Cell projection</keyword>
<evidence type="ECO:0000259" key="17">
    <source>
        <dbReference type="Pfam" id="PF08016"/>
    </source>
</evidence>
<evidence type="ECO:0000256" key="11">
    <source>
        <dbReference type="ARBA" id="ARBA00023157"/>
    </source>
</evidence>
<dbReference type="PRINTS" id="PR01433">
    <property type="entry name" value="POLYCYSTIN2"/>
</dbReference>
<comment type="similarity">
    <text evidence="3">Belongs to the polycystin family.</text>
</comment>
<keyword evidence="4" id="KW-0813">Transport</keyword>
<evidence type="ECO:0000256" key="15">
    <source>
        <dbReference type="PIRSR" id="PIRSR603915-1"/>
    </source>
</evidence>
<dbReference type="Pfam" id="PF08016">
    <property type="entry name" value="PKD_channel"/>
    <property type="match status" value="1"/>
</dbReference>
<evidence type="ECO:0000256" key="10">
    <source>
        <dbReference type="ARBA" id="ARBA00023136"/>
    </source>
</evidence>
<dbReference type="AlphaFoldDB" id="A0A0K2V875"/>
<evidence type="ECO:0000256" key="8">
    <source>
        <dbReference type="ARBA" id="ARBA00023054"/>
    </source>
</evidence>
<sequence length="281" mass="32792">QEVSAIAVFIAWIKVFKYISFNKTMLELSGTLRQSAPDVLGFLFMFQIVFAAFANVAYIIFGSKISSFSSIIQTFYSQTRIVLGDFDYAAMENADSVIGPIWFVSYIFFVFFILMNMFLAIISDKYSLVKSEIEEQNETFQVSDYLMRGYNNLRERISYRDKLIDIQTTIKAISEDRKVTYHDIRSAMRDLNFTDIEIDLICLPYQNEDGTYDFLKKNFDVPANDNEEVRVPSEKKTKWNESIHMTTVDEYLKVLKKVSKLEDILLDYLLKVENSLDRKFP</sequence>
<dbReference type="SUPFAM" id="SSF81324">
    <property type="entry name" value="Voltage-gated potassium channels"/>
    <property type="match status" value="1"/>
</dbReference>
<dbReference type="InterPro" id="IPR051223">
    <property type="entry name" value="Polycystin"/>
</dbReference>
<dbReference type="EMBL" id="HACA01029382">
    <property type="protein sequence ID" value="CDW46743.1"/>
    <property type="molecule type" value="Transcribed_RNA"/>
</dbReference>
<evidence type="ECO:0000256" key="5">
    <source>
        <dbReference type="ARBA" id="ARBA00022475"/>
    </source>
</evidence>
<dbReference type="GO" id="GO:0050982">
    <property type="term" value="P:detection of mechanical stimulus"/>
    <property type="evidence" value="ECO:0007669"/>
    <property type="project" value="TreeGrafter"/>
</dbReference>
<dbReference type="GO" id="GO:0005886">
    <property type="term" value="C:plasma membrane"/>
    <property type="evidence" value="ECO:0007669"/>
    <property type="project" value="UniProtKB-SubCell"/>
</dbReference>
<keyword evidence="10 16" id="KW-0472">Membrane</keyword>
<dbReference type="PANTHER" id="PTHR10877">
    <property type="entry name" value="POLYCYSTIN FAMILY MEMBER"/>
    <property type="match status" value="1"/>
</dbReference>
<evidence type="ECO:0000256" key="12">
    <source>
        <dbReference type="ARBA" id="ARBA00023180"/>
    </source>
</evidence>
<evidence type="ECO:0000256" key="16">
    <source>
        <dbReference type="SAM" id="Phobius"/>
    </source>
</evidence>
<organism evidence="18">
    <name type="scientific">Lepeophtheirus salmonis</name>
    <name type="common">Salmon louse</name>
    <name type="synonym">Caligus salmonis</name>
    <dbReference type="NCBI Taxonomy" id="72036"/>
    <lineage>
        <taxon>Eukaryota</taxon>
        <taxon>Metazoa</taxon>
        <taxon>Ecdysozoa</taxon>
        <taxon>Arthropoda</taxon>
        <taxon>Crustacea</taxon>
        <taxon>Multicrustacea</taxon>
        <taxon>Hexanauplia</taxon>
        <taxon>Copepoda</taxon>
        <taxon>Siphonostomatoida</taxon>
        <taxon>Caligidae</taxon>
        <taxon>Lepeophtheirus</taxon>
    </lineage>
</organism>
<keyword evidence="11" id="KW-1015">Disulfide bond</keyword>
<proteinExistence type="inferred from homology"/>
<keyword evidence="5" id="KW-1003">Cell membrane</keyword>
<dbReference type="OrthoDB" id="444119at2759"/>
<protein>
    <recommendedName>
        <fullName evidence="17">Polycystin cation channel PKD1/PKD2 domain-containing protein</fullName>
    </recommendedName>
</protein>
<evidence type="ECO:0000256" key="7">
    <source>
        <dbReference type="ARBA" id="ARBA00022989"/>
    </source>
</evidence>
<feature type="domain" description="Polycystin cation channel PKD1/PKD2" evidence="17">
    <location>
        <begin position="2"/>
        <end position="127"/>
    </location>
</feature>
<evidence type="ECO:0000256" key="4">
    <source>
        <dbReference type="ARBA" id="ARBA00022448"/>
    </source>
</evidence>
<dbReference type="Gene3D" id="1.10.287.70">
    <property type="match status" value="1"/>
</dbReference>
<dbReference type="GO" id="GO:0005509">
    <property type="term" value="F:calcium ion binding"/>
    <property type="evidence" value="ECO:0007669"/>
    <property type="project" value="InterPro"/>
</dbReference>
<keyword evidence="15" id="KW-0109">Calcium transport</keyword>
<dbReference type="InterPro" id="IPR003915">
    <property type="entry name" value="PKD_2"/>
</dbReference>
<evidence type="ECO:0000256" key="9">
    <source>
        <dbReference type="ARBA" id="ARBA00023065"/>
    </source>
</evidence>